<dbReference type="PROSITE" id="PS51900">
    <property type="entry name" value="CB"/>
    <property type="match status" value="1"/>
</dbReference>
<dbReference type="Gene3D" id="3.30.160.390">
    <property type="entry name" value="Integrase, DNA-binding domain"/>
    <property type="match status" value="1"/>
</dbReference>
<name>A0ABP7LK79_9SPHN</name>
<evidence type="ECO:0000259" key="7">
    <source>
        <dbReference type="PROSITE" id="PS51900"/>
    </source>
</evidence>
<dbReference type="Pfam" id="PF13356">
    <property type="entry name" value="Arm-DNA-bind_3"/>
    <property type="match status" value="1"/>
</dbReference>
<evidence type="ECO:0000313" key="9">
    <source>
        <dbReference type="Proteomes" id="UP001500827"/>
    </source>
</evidence>
<keyword evidence="3 5" id="KW-0238">DNA-binding</keyword>
<dbReference type="InterPro" id="IPR053876">
    <property type="entry name" value="Phage_int_M"/>
</dbReference>
<gene>
    <name evidence="8" type="ORF">GCM10022276_19800</name>
</gene>
<evidence type="ECO:0000259" key="6">
    <source>
        <dbReference type="PROSITE" id="PS51898"/>
    </source>
</evidence>
<dbReference type="InterPro" id="IPR002104">
    <property type="entry name" value="Integrase_catalytic"/>
</dbReference>
<keyword evidence="9" id="KW-1185">Reference proteome</keyword>
<dbReference type="RefSeq" id="WP_344699527.1">
    <property type="nucleotide sequence ID" value="NZ_BAABBM010000001.1"/>
</dbReference>
<dbReference type="InterPro" id="IPR013762">
    <property type="entry name" value="Integrase-like_cat_sf"/>
</dbReference>
<evidence type="ECO:0000256" key="4">
    <source>
        <dbReference type="ARBA" id="ARBA00023172"/>
    </source>
</evidence>
<accession>A0ABP7LK79</accession>
<keyword evidence="2" id="KW-0229">DNA integration</keyword>
<dbReference type="Pfam" id="PF22022">
    <property type="entry name" value="Phage_int_M"/>
    <property type="match status" value="1"/>
</dbReference>
<dbReference type="EMBL" id="BAABBM010000001">
    <property type="protein sequence ID" value="GAA3901040.1"/>
    <property type="molecule type" value="Genomic_DNA"/>
</dbReference>
<dbReference type="PANTHER" id="PTHR30629">
    <property type="entry name" value="PROPHAGE INTEGRASE"/>
    <property type="match status" value="1"/>
</dbReference>
<protein>
    <submittedName>
        <fullName evidence="8">Site-specific integrase</fullName>
    </submittedName>
</protein>
<evidence type="ECO:0000256" key="5">
    <source>
        <dbReference type="PROSITE-ProRule" id="PRU01248"/>
    </source>
</evidence>
<comment type="caution">
    <text evidence="8">The sequence shown here is derived from an EMBL/GenBank/DDBJ whole genome shotgun (WGS) entry which is preliminary data.</text>
</comment>
<feature type="domain" description="Tyr recombinase" evidence="6">
    <location>
        <begin position="220"/>
        <end position="390"/>
    </location>
</feature>
<proteinExistence type="inferred from homology"/>
<evidence type="ECO:0000256" key="3">
    <source>
        <dbReference type="ARBA" id="ARBA00023125"/>
    </source>
</evidence>
<dbReference type="Gene3D" id="1.10.443.10">
    <property type="entry name" value="Intergrase catalytic core"/>
    <property type="match status" value="1"/>
</dbReference>
<dbReference type="CDD" id="cd00801">
    <property type="entry name" value="INT_P4_C"/>
    <property type="match status" value="1"/>
</dbReference>
<dbReference type="PROSITE" id="PS51898">
    <property type="entry name" value="TYR_RECOMBINASE"/>
    <property type="match status" value="1"/>
</dbReference>
<dbReference type="InterPro" id="IPR050808">
    <property type="entry name" value="Phage_Integrase"/>
</dbReference>
<evidence type="ECO:0000313" key="8">
    <source>
        <dbReference type="EMBL" id="GAA3901040.1"/>
    </source>
</evidence>
<dbReference type="InterPro" id="IPR010998">
    <property type="entry name" value="Integrase_recombinase_N"/>
</dbReference>
<keyword evidence="4" id="KW-0233">DNA recombination</keyword>
<dbReference type="InterPro" id="IPR011010">
    <property type="entry name" value="DNA_brk_join_enz"/>
</dbReference>
<dbReference type="Pfam" id="PF00589">
    <property type="entry name" value="Phage_integrase"/>
    <property type="match status" value="1"/>
</dbReference>
<evidence type="ECO:0000256" key="1">
    <source>
        <dbReference type="ARBA" id="ARBA00008857"/>
    </source>
</evidence>
<sequence>MPRKLSNALTPLAVKNAKPGRHADGGGLHLLVKESGARSWVYRFMLKGKSRDVGLGAAAGPGAVTLSAARDAADALRMKVKAGIDPLQERQQQAIDALAAAQAAQIAGITFKAVAEAYISANEDSWRNGKHRQQWRNTLSTYVYPVIGLLPVADVDTSHVLQILEPIWKAKPETASRVRGRLETILDAAKARGYRSGENPARWRGHIAQILPARSRLTRGHHKALPYSEVPAFTGSLRQRNATAAHALEFAILTAARTSEVLGAKWSEVDLEKRLWTVPADRMKAGREHRIPLSPRAVEILETLEPLKKSWVFPSDKGGKLSSMAMSMLLRRMKIDVTVHGFRSSFRDWAAECTGYAHEVCEMALAHVIENKAEAAYRRGDMFEKRRRLMVDWANYCARDGAAGAKVSPIRGAAA</sequence>
<dbReference type="InterPro" id="IPR044068">
    <property type="entry name" value="CB"/>
</dbReference>
<comment type="similarity">
    <text evidence="1">Belongs to the 'phage' integrase family.</text>
</comment>
<evidence type="ECO:0000256" key="2">
    <source>
        <dbReference type="ARBA" id="ARBA00022908"/>
    </source>
</evidence>
<dbReference type="InterPro" id="IPR025166">
    <property type="entry name" value="Integrase_DNA_bind_dom"/>
</dbReference>
<dbReference type="PANTHER" id="PTHR30629:SF2">
    <property type="entry name" value="PROPHAGE INTEGRASE INTS-RELATED"/>
    <property type="match status" value="1"/>
</dbReference>
<dbReference type="SUPFAM" id="SSF56349">
    <property type="entry name" value="DNA breaking-rejoining enzymes"/>
    <property type="match status" value="1"/>
</dbReference>
<dbReference type="Proteomes" id="UP001500827">
    <property type="component" value="Unassembled WGS sequence"/>
</dbReference>
<dbReference type="Gene3D" id="1.10.150.130">
    <property type="match status" value="1"/>
</dbReference>
<organism evidence="8 9">
    <name type="scientific">Sphingomonas limnosediminicola</name>
    <dbReference type="NCBI Taxonomy" id="940133"/>
    <lineage>
        <taxon>Bacteria</taxon>
        <taxon>Pseudomonadati</taxon>
        <taxon>Pseudomonadota</taxon>
        <taxon>Alphaproteobacteria</taxon>
        <taxon>Sphingomonadales</taxon>
        <taxon>Sphingomonadaceae</taxon>
        <taxon>Sphingomonas</taxon>
    </lineage>
</organism>
<feature type="domain" description="Core-binding (CB)" evidence="7">
    <location>
        <begin position="109"/>
        <end position="190"/>
    </location>
</feature>
<reference evidence="9" key="1">
    <citation type="journal article" date="2019" name="Int. J. Syst. Evol. Microbiol.">
        <title>The Global Catalogue of Microorganisms (GCM) 10K type strain sequencing project: providing services to taxonomists for standard genome sequencing and annotation.</title>
        <authorList>
            <consortium name="The Broad Institute Genomics Platform"/>
            <consortium name="The Broad Institute Genome Sequencing Center for Infectious Disease"/>
            <person name="Wu L."/>
            <person name="Ma J."/>
        </authorList>
    </citation>
    <scope>NUCLEOTIDE SEQUENCE [LARGE SCALE GENOMIC DNA]</scope>
    <source>
        <strain evidence="9">JCM 17543</strain>
    </source>
</reference>
<dbReference type="InterPro" id="IPR038488">
    <property type="entry name" value="Integrase_DNA-bd_sf"/>
</dbReference>